<feature type="compositionally biased region" description="Pro residues" evidence="2">
    <location>
        <begin position="14"/>
        <end position="24"/>
    </location>
</feature>
<feature type="region of interest" description="Disordered" evidence="2">
    <location>
        <begin position="1526"/>
        <end position="1553"/>
    </location>
</feature>
<reference evidence="3 4" key="1">
    <citation type="submission" date="2019-06" db="EMBL/GenBank/DDBJ databases">
        <authorList>
            <person name="Palmer J.M."/>
        </authorList>
    </citation>
    <scope>NUCLEOTIDE SEQUENCE [LARGE SCALE GENOMIC DNA]</scope>
    <source>
        <strain evidence="3 4">TWF703</strain>
    </source>
</reference>
<feature type="compositionally biased region" description="Low complexity" evidence="2">
    <location>
        <begin position="1163"/>
        <end position="1174"/>
    </location>
</feature>
<feature type="compositionally biased region" description="Low complexity" evidence="2">
    <location>
        <begin position="1735"/>
        <end position="1751"/>
    </location>
</feature>
<feature type="region of interest" description="Disordered" evidence="2">
    <location>
        <begin position="757"/>
        <end position="831"/>
    </location>
</feature>
<feature type="compositionally biased region" description="Low complexity" evidence="2">
    <location>
        <begin position="565"/>
        <end position="575"/>
    </location>
</feature>
<feature type="compositionally biased region" description="Acidic residues" evidence="2">
    <location>
        <begin position="1875"/>
        <end position="1884"/>
    </location>
</feature>
<feature type="compositionally biased region" description="Polar residues" evidence="2">
    <location>
        <begin position="815"/>
        <end position="829"/>
    </location>
</feature>
<feature type="compositionally biased region" description="Polar residues" evidence="2">
    <location>
        <begin position="1196"/>
        <end position="1208"/>
    </location>
</feature>
<feature type="compositionally biased region" description="Pro residues" evidence="2">
    <location>
        <begin position="542"/>
        <end position="552"/>
    </location>
</feature>
<feature type="region of interest" description="Disordered" evidence="2">
    <location>
        <begin position="1"/>
        <end position="45"/>
    </location>
</feature>
<feature type="region of interest" description="Disordered" evidence="2">
    <location>
        <begin position="481"/>
        <end position="510"/>
    </location>
</feature>
<evidence type="ECO:0000256" key="1">
    <source>
        <dbReference type="SAM" id="Coils"/>
    </source>
</evidence>
<feature type="compositionally biased region" description="Basic and acidic residues" evidence="2">
    <location>
        <begin position="1935"/>
        <end position="1954"/>
    </location>
</feature>
<feature type="compositionally biased region" description="Polar residues" evidence="2">
    <location>
        <begin position="1966"/>
        <end position="1986"/>
    </location>
</feature>
<proteinExistence type="predicted"/>
<feature type="coiled-coil region" evidence="1">
    <location>
        <begin position="1047"/>
        <end position="1084"/>
    </location>
</feature>
<feature type="region of interest" description="Disordered" evidence="2">
    <location>
        <begin position="1708"/>
        <end position="1751"/>
    </location>
</feature>
<feature type="compositionally biased region" description="Basic and acidic residues" evidence="2">
    <location>
        <begin position="782"/>
        <end position="802"/>
    </location>
</feature>
<feature type="region of interest" description="Disordered" evidence="2">
    <location>
        <begin position="988"/>
        <end position="1014"/>
    </location>
</feature>
<feature type="region of interest" description="Disordered" evidence="2">
    <location>
        <begin position="1116"/>
        <end position="1208"/>
    </location>
</feature>
<feature type="region of interest" description="Disordered" evidence="2">
    <location>
        <begin position="531"/>
        <end position="583"/>
    </location>
</feature>
<evidence type="ECO:0000313" key="4">
    <source>
        <dbReference type="Proteomes" id="UP000480548"/>
    </source>
</evidence>
<feature type="compositionally biased region" description="Basic and acidic residues" evidence="2">
    <location>
        <begin position="1721"/>
        <end position="1733"/>
    </location>
</feature>
<feature type="region of interest" description="Disordered" evidence="2">
    <location>
        <begin position="1304"/>
        <end position="1340"/>
    </location>
</feature>
<feature type="compositionally biased region" description="Basic and acidic residues" evidence="2">
    <location>
        <begin position="758"/>
        <end position="770"/>
    </location>
</feature>
<evidence type="ECO:0000256" key="2">
    <source>
        <dbReference type="SAM" id="MobiDB-lite"/>
    </source>
</evidence>
<evidence type="ECO:0000313" key="3">
    <source>
        <dbReference type="EMBL" id="KAF3135208.1"/>
    </source>
</evidence>
<protein>
    <submittedName>
        <fullName evidence="3">Uncharacterized protein</fullName>
    </submittedName>
</protein>
<feature type="compositionally biased region" description="Acidic residues" evidence="2">
    <location>
        <begin position="1526"/>
        <end position="1551"/>
    </location>
</feature>
<dbReference type="EMBL" id="WIQZ01000033">
    <property type="protein sequence ID" value="KAF3135208.1"/>
    <property type="molecule type" value="Genomic_DNA"/>
</dbReference>
<accession>A0A7C8NPX8</accession>
<dbReference type="PANTHER" id="PTHR24216:SF65">
    <property type="entry name" value="PAXILLIN-LIKE PROTEIN 1"/>
    <property type="match status" value="1"/>
</dbReference>
<comment type="caution">
    <text evidence="3">The sequence shown here is derived from an EMBL/GenBank/DDBJ whole genome shotgun (WGS) entry which is preliminary data.</text>
</comment>
<feature type="compositionally biased region" description="Polar residues" evidence="2">
    <location>
        <begin position="1117"/>
        <end position="1138"/>
    </location>
</feature>
<dbReference type="PANTHER" id="PTHR24216">
    <property type="entry name" value="PAXILLIN-RELATED"/>
    <property type="match status" value="1"/>
</dbReference>
<feature type="compositionally biased region" description="Basic and acidic residues" evidence="2">
    <location>
        <begin position="1328"/>
        <end position="1340"/>
    </location>
</feature>
<feature type="region of interest" description="Disordered" evidence="2">
    <location>
        <begin position="387"/>
        <end position="410"/>
    </location>
</feature>
<feature type="region of interest" description="Disordered" evidence="2">
    <location>
        <begin position="1441"/>
        <end position="1461"/>
    </location>
</feature>
<gene>
    <name evidence="3" type="ORF">TWF703_006122</name>
</gene>
<feature type="compositionally biased region" description="Basic and acidic residues" evidence="2">
    <location>
        <begin position="1307"/>
        <end position="1319"/>
    </location>
</feature>
<dbReference type="Proteomes" id="UP000480548">
    <property type="component" value="Unassembled WGS sequence"/>
</dbReference>
<sequence length="2098" mass="236926">MSKDTRSQKNETAPPSPAPAPVTPTLPNGPAQSDPPSLQPPFSERKGNVETGMFIMIYPLHTNERFPDWPTLQKEQWVIRKALAEMMLDRMFSLAFDSERYKTSRLHRQLTQSIRHDEDSTGRLSWLPSGVLFRVFNELNPLSLLALAVTSFRLLKLTAPHVQDLILPRHIGSWAGNRVQYLHVVVDGSLHFHRKGRTPAYIENYVNYRRWTKGHRIVEPPRSFCFTLGSEGSYEAEKICAMIMAQVERYPARLNAIEDFITHLRDGDEFWLSFHQEKKYWFNKIDSSTFDSGEVTAFDLSKWALAAGPGRLDENSLPSSVFRRSMYFLGGDSFFSKSHWAGEPWKIVPCEDNQDDTLELVPLQRAERRQEMLEDILLREEGGRLSKVPRSEDEEEFSYHSNPDSRRKVEVSQQFNKKSIGARALMVLVAICWAVRAGVFPELWYFVTLGWWLFMESSKSYQRLFFAFTMVCLLSDSWETSSSSTTAPPTPPSPQPPSPRPTPNFSAPTARSFPPRIPQWDIQQINPNFTPTSSFSFTSPPKSNPPLEPKQPPTQRSSFNRKSKPSSSRMRMGKSSSEDAKADIDRIHQILSTTLMSQKYAASFHQQQVCTQPSSRTYTFDDADEDGVINIAIDAEQRLKDFMESCNSCDTLGDQMSKIVHGQCIELFRVRCDEGENGERRIQGLELDLRQLKRPEVEQMIGDSQSARMKLLEARMRGTDSSTATVEEDDVWLNNDEGEGLGSVRLLEGIQSIANKYQDQEGEKRRRLGVDQEVIVRPTAKAGEETNPKGSRDTEKKEDKSRTSLLSTKAVPLTQPRNRNSKQGSSVQMVPQPKAKITRIVTPMESITIYDAPTEGDLYLHNPQTAWAQRKGDELTITQSDEQIPTSPNSFPAGNGESDISGLMYHNRLDNEREKYRNLYSVQPLRENPRTNVFILYSTEDEKASPHHRMDIFSKPASENNFPTPMMGSIKPIDPDDVFEENEMPISSLQGVSSDREHGDREQPGTLIIPPNSTLTHEDMDNDVATAMKALQLKDGGAGNLDLEATLDVLRRDQERVSAEINRLLEVQEKTRDQDREVDRLLRESSMPSVKYTIMDPGQQFSLSQALDDLIDLGAQNAPNFEPQSPGEQGDGQISSTPLYIPSDGCKLPTQQQKQEWLDSIASSSTSTTSTGGSEFDLGDSISQADTYPRDRHSMVSDTSQEPQSFTTAEGSMVPLLTPHLRYSQGFEAEVRPSVSLYDIPTPLAQPGPNVSPKTIRPLFERLGYEFENLNTSITRKGGKKQKIKSGVLKTEWTGDMQDVFESSYPQEERHADGAERTNLEPLPDAKPSVEAHTEPEPEDFKIPTASFTVKSDLVIDTEAPKPKVPETPLRLKLPMKTPLKGILKKTSQFTKPTDERSLAIEPVGADRALDKGCKALKRSEIGRQTIYAKLPFPDVSFNGITNSGKPSKPTTTLREEGKLGPPKLTEEQQYEIAVAKLSELPGFLEMDVNEEEIVENEFENEVTEEGLTKEDIIKNDPMNETVVEEYSEDEDMTLLASDESDEEPDEETEEQKEIKRAIKGKAVDRETWMGLDCRFFELNSSTPFEQRCPPSHYPRRPIRLQDDIIFARAIHESLVEAERDFEIWKRNELAAQSVDSEQALAEDVSFERESLAASLEGMNNAGIVIDIEEEKPHTSNRTYLERASAAHQPANYIDKNEQLDTRYLSTSALDDEEDDPFAPAEERARKDAEKAKHSNSNISQSRSISDTTNTSISSMDSVITVVPLTPEQILQSPAEIYRAKQMALMQLETESKLELVRKAVADGLKKYEAPRRIKHDKIMRDAEKKKEAAKRARQQSVPRQLPTPPKQKLQPIISTSPATPRRIRPGMSKAEIDQTMDDNEDWSDLINSSPSPAPRRQPQFQLDDTMKISKPQLRTLTPLKSCLRRPKPITTNTEESKEAKDDKAPPNPEKKNLPETPRGPKVSLTLESSPNPKTPPRTNIDSPKPSSAKRVRKPGPPLPPRPLHHGISKGDLPLSVVRKYKMLINTLCPPAWQMLEMFFAKLSRPDAEYQNRDELVALVFWNCERSTGRRMADMTADRILLVVVDYVTHVLQENDED</sequence>
<feature type="compositionally biased region" description="Low complexity" evidence="2">
    <location>
        <begin position="531"/>
        <end position="541"/>
    </location>
</feature>
<feature type="compositionally biased region" description="Basic and acidic residues" evidence="2">
    <location>
        <begin position="994"/>
        <end position="1003"/>
    </location>
</feature>
<feature type="compositionally biased region" description="Low complexity" evidence="2">
    <location>
        <begin position="1889"/>
        <end position="1900"/>
    </location>
</feature>
<feature type="compositionally biased region" description="Polar residues" evidence="2">
    <location>
        <begin position="1441"/>
        <end position="1453"/>
    </location>
</feature>
<feature type="compositionally biased region" description="Pro residues" evidence="2">
    <location>
        <begin position="488"/>
        <end position="502"/>
    </location>
</feature>
<feature type="region of interest" description="Disordered" evidence="2">
    <location>
        <begin position="1823"/>
        <end position="2007"/>
    </location>
</feature>
<name>A0A7C8NPX8_ORBOL</name>
<keyword evidence="1" id="KW-0175">Coiled coil</keyword>
<organism evidence="3 4">
    <name type="scientific">Orbilia oligospora</name>
    <name type="common">Nematode-trapping fungus</name>
    <name type="synonym">Arthrobotrys oligospora</name>
    <dbReference type="NCBI Taxonomy" id="2813651"/>
    <lineage>
        <taxon>Eukaryota</taxon>
        <taxon>Fungi</taxon>
        <taxon>Dikarya</taxon>
        <taxon>Ascomycota</taxon>
        <taxon>Pezizomycotina</taxon>
        <taxon>Orbiliomycetes</taxon>
        <taxon>Orbiliales</taxon>
        <taxon>Orbiliaceae</taxon>
        <taxon>Orbilia</taxon>
    </lineage>
</organism>